<organism evidence="3 4">
    <name type="scientific">Crepidotus variabilis</name>
    <dbReference type="NCBI Taxonomy" id="179855"/>
    <lineage>
        <taxon>Eukaryota</taxon>
        <taxon>Fungi</taxon>
        <taxon>Dikarya</taxon>
        <taxon>Basidiomycota</taxon>
        <taxon>Agaricomycotina</taxon>
        <taxon>Agaricomycetes</taxon>
        <taxon>Agaricomycetidae</taxon>
        <taxon>Agaricales</taxon>
        <taxon>Agaricineae</taxon>
        <taxon>Crepidotaceae</taxon>
        <taxon>Crepidotus</taxon>
    </lineage>
</organism>
<protein>
    <submittedName>
        <fullName evidence="3">RWD domain-containing protein</fullName>
    </submittedName>
</protein>
<dbReference type="Pfam" id="PF16543">
    <property type="entry name" value="DFRP_C"/>
    <property type="match status" value="1"/>
</dbReference>
<name>A0A9P6EPV5_9AGAR</name>
<dbReference type="SUPFAM" id="SSF54495">
    <property type="entry name" value="UBC-like"/>
    <property type="match status" value="1"/>
</dbReference>
<dbReference type="InterPro" id="IPR032378">
    <property type="entry name" value="ZC3H15/TMA46_C"/>
</dbReference>
<dbReference type="Pfam" id="PF05773">
    <property type="entry name" value="RWD"/>
    <property type="match status" value="1"/>
</dbReference>
<dbReference type="AlphaFoldDB" id="A0A9P6EPV5"/>
<feature type="region of interest" description="Disordered" evidence="1">
    <location>
        <begin position="201"/>
        <end position="221"/>
    </location>
</feature>
<dbReference type="Gene3D" id="6.20.400.10">
    <property type="match status" value="1"/>
</dbReference>
<dbReference type="EMBL" id="MU157830">
    <property type="protein sequence ID" value="KAF9532957.1"/>
    <property type="molecule type" value="Genomic_DNA"/>
</dbReference>
<dbReference type="InterPro" id="IPR040213">
    <property type="entry name" value="GIR2-like"/>
</dbReference>
<proteinExistence type="predicted"/>
<evidence type="ECO:0000313" key="3">
    <source>
        <dbReference type="EMBL" id="KAF9532957.1"/>
    </source>
</evidence>
<dbReference type="SMART" id="SM00591">
    <property type="entry name" value="RWD"/>
    <property type="match status" value="1"/>
</dbReference>
<keyword evidence="4" id="KW-1185">Reference proteome</keyword>
<evidence type="ECO:0000313" key="4">
    <source>
        <dbReference type="Proteomes" id="UP000807306"/>
    </source>
</evidence>
<dbReference type="Proteomes" id="UP000807306">
    <property type="component" value="Unassembled WGS sequence"/>
</dbReference>
<comment type="caution">
    <text evidence="3">The sequence shown here is derived from an EMBL/GenBank/DDBJ whole genome shotgun (WGS) entry which is preliminary data.</text>
</comment>
<dbReference type="InterPro" id="IPR016135">
    <property type="entry name" value="UBQ-conjugating_enzyme/RWD"/>
</dbReference>
<gene>
    <name evidence="3" type="ORF">CPB83DRAFT_806626</name>
</gene>
<reference evidence="3" key="1">
    <citation type="submission" date="2020-11" db="EMBL/GenBank/DDBJ databases">
        <authorList>
            <consortium name="DOE Joint Genome Institute"/>
            <person name="Ahrendt S."/>
            <person name="Riley R."/>
            <person name="Andreopoulos W."/>
            <person name="Labutti K."/>
            <person name="Pangilinan J."/>
            <person name="Ruiz-Duenas F.J."/>
            <person name="Barrasa J.M."/>
            <person name="Sanchez-Garcia M."/>
            <person name="Camarero S."/>
            <person name="Miyauchi S."/>
            <person name="Serrano A."/>
            <person name="Linde D."/>
            <person name="Babiker R."/>
            <person name="Drula E."/>
            <person name="Ayuso-Fernandez I."/>
            <person name="Pacheco R."/>
            <person name="Padilla G."/>
            <person name="Ferreira P."/>
            <person name="Barriuso J."/>
            <person name="Kellner H."/>
            <person name="Castanera R."/>
            <person name="Alfaro M."/>
            <person name="Ramirez L."/>
            <person name="Pisabarro A.G."/>
            <person name="Kuo A."/>
            <person name="Tritt A."/>
            <person name="Lipzen A."/>
            <person name="He G."/>
            <person name="Yan M."/>
            <person name="Ng V."/>
            <person name="Cullen D."/>
            <person name="Martin F."/>
            <person name="Rosso M.-N."/>
            <person name="Henrissat B."/>
            <person name="Hibbett D."/>
            <person name="Martinez A.T."/>
            <person name="Grigoriev I.V."/>
        </authorList>
    </citation>
    <scope>NUCLEOTIDE SEQUENCE</scope>
    <source>
        <strain evidence="3">CBS 506.95</strain>
    </source>
</reference>
<dbReference type="PROSITE" id="PS50908">
    <property type="entry name" value="RWD"/>
    <property type="match status" value="1"/>
</dbReference>
<evidence type="ECO:0000259" key="2">
    <source>
        <dbReference type="PROSITE" id="PS50908"/>
    </source>
</evidence>
<feature type="domain" description="RWD" evidence="2">
    <location>
        <begin position="2"/>
        <end position="106"/>
    </location>
</feature>
<dbReference type="Gene3D" id="3.10.110.10">
    <property type="entry name" value="Ubiquitin Conjugating Enzyme"/>
    <property type="match status" value="1"/>
</dbReference>
<dbReference type="OrthoDB" id="277175at2759"/>
<evidence type="ECO:0000256" key="1">
    <source>
        <dbReference type="SAM" id="MobiDB-lite"/>
    </source>
</evidence>
<dbReference type="InterPro" id="IPR006575">
    <property type="entry name" value="RWD_dom"/>
</dbReference>
<sequence length="221" mass="25602">MKFLKVLESIYPTEIHKISETDIEIDAEADELPDGADNITLTLAVHYPEAYPDELPELSLKHEEEMVTEEDEEKLIENLLRVGAENLGMAMTFTLVSYLREAIGALIKEKIQIERKQEKRTRGTPVTLESFRAWKAKFDKELSIKKAQEEEEKLKGLTAKEREEFKRSLIRLSGRQLFERNKNLDDETLVEEGTVSVDFSQYERVQEEEKEEEGLTFSDSD</sequence>
<feature type="compositionally biased region" description="Acidic residues" evidence="1">
    <location>
        <begin position="206"/>
        <end position="221"/>
    </location>
</feature>
<dbReference type="PANTHER" id="PTHR12292">
    <property type="entry name" value="RWD DOMAIN-CONTAINING PROTEIN"/>
    <property type="match status" value="1"/>
</dbReference>
<accession>A0A9P6EPV5</accession>